<dbReference type="EMBL" id="JBBJBU010000005">
    <property type="protein sequence ID" value="KAK7205374.1"/>
    <property type="molecule type" value="Genomic_DNA"/>
</dbReference>
<evidence type="ECO:0000256" key="7">
    <source>
        <dbReference type="HAMAP-Rule" id="MF_03150"/>
    </source>
</evidence>
<dbReference type="RefSeq" id="XP_064768407.1">
    <property type="nucleotide sequence ID" value="XM_064912536.1"/>
</dbReference>
<keyword evidence="5 7" id="KW-0648">Protein biosynthesis</keyword>
<evidence type="ECO:0000256" key="4">
    <source>
        <dbReference type="ARBA" id="ARBA00022840"/>
    </source>
</evidence>
<keyword evidence="10" id="KW-1185">Reference proteome</keyword>
<dbReference type="Gene3D" id="3.90.1300.10">
    <property type="entry name" value="Amidase signature (AS) domain"/>
    <property type="match status" value="1"/>
</dbReference>
<dbReference type="InterPro" id="IPR000120">
    <property type="entry name" value="Amidase"/>
</dbReference>
<comment type="function">
    <text evidence="7">Allows the formation of correctly charged Gln-tRNA(Gln) through the transamidation of misacylated Glu-tRNA(Gln) in the mitochondria. The reaction takes place in the presence of glutamine and ATP through an activated gamma-phospho-Glu-tRNA(Gln).</text>
</comment>
<accession>A0ABR1F6A5</accession>
<dbReference type="EC" id="6.3.5.7" evidence="7"/>
<protein>
    <recommendedName>
        <fullName evidence="7">Glutamyl-tRNA(Gln) amidotransferase subunit A, mitochondrial</fullName>
        <shortName evidence="7">Glu-AdT subunit A</shortName>
        <ecNumber evidence="7">6.3.5.7</ecNumber>
    </recommendedName>
</protein>
<dbReference type="HAMAP" id="MF_00120">
    <property type="entry name" value="GatA"/>
    <property type="match status" value="1"/>
</dbReference>
<gene>
    <name evidence="7" type="primary">HER2</name>
    <name evidence="9" type="ORF">BZA70DRAFT_277940</name>
</gene>
<evidence type="ECO:0000256" key="1">
    <source>
        <dbReference type="ARBA" id="ARBA00008069"/>
    </source>
</evidence>
<feature type="active site" description="Charge relay system" evidence="7">
    <location>
        <position position="139"/>
    </location>
</feature>
<evidence type="ECO:0000256" key="6">
    <source>
        <dbReference type="ARBA" id="ARBA00047407"/>
    </source>
</evidence>
<sequence>MSILQEGRVCLRNIASQNARLRALISLRDEETVVSELQALDNNSSGDGSRKQPLRGKTVVLKDNICTTWGTTTCASRMLENYKSPYNATIVDQIAAAKAVFLGKANMDEFAMGTDNIHTIYGPPLNPLFPSEAHTTGGSSGGSAAAVAAHMCDIAIGTDTGGSVRLPAAYCGVVGFKPSYGLISRWGVVAFAQSLDTVGIVARDVGAVRTMFHVLNAFDEKDPTSISPALRARLRQRADSLTSPSSSSKFRIGIPSEFNVDSLSPVVKEAWKRTLANLRAAGHELYSVSLPSTVNALPTYYIIAPAEAASNLARYDGVRFGFRSEVDYDTSDPAAAADGVLYGRTRSEGFGTEVRRRILLGNYNLSAGAIVNHYIQAQRVRRLTQLDFDRIFTLDNPLAPSSSSSSDSDVTVDFLVSPCSTDTAPTLDDVLTQKSPLDAYVNDVLTVPASLAGIPAISVPVSAEGGERTVGIQVMGQYGDDERVLGIAEEIMKL</sequence>
<keyword evidence="4 7" id="KW-0067">ATP-binding</keyword>
<dbReference type="PANTHER" id="PTHR11895:SF7">
    <property type="entry name" value="GLUTAMYL-TRNA(GLN) AMIDOTRANSFERASE SUBUNIT A, MITOCHONDRIAL"/>
    <property type="match status" value="1"/>
</dbReference>
<proteinExistence type="inferred from homology"/>
<dbReference type="InterPro" id="IPR020556">
    <property type="entry name" value="Amidase_CS"/>
</dbReference>
<feature type="active site" description="Acyl-ester intermediate" evidence="7">
    <location>
        <position position="163"/>
    </location>
</feature>
<evidence type="ECO:0000313" key="9">
    <source>
        <dbReference type="EMBL" id="KAK7205374.1"/>
    </source>
</evidence>
<evidence type="ECO:0000259" key="8">
    <source>
        <dbReference type="Pfam" id="PF01425"/>
    </source>
</evidence>
<comment type="subcellular location">
    <subcellularLocation>
        <location evidence="7">Mitochondrion</location>
    </subcellularLocation>
</comment>
<comment type="subunit">
    <text evidence="7">Subunit of the heterotrimeric GatFAB amidotransferase (AdT) complex, composed of A, B and F subunits.</text>
</comment>
<dbReference type="Pfam" id="PF01425">
    <property type="entry name" value="Amidase"/>
    <property type="match status" value="1"/>
</dbReference>
<dbReference type="GeneID" id="90038048"/>
<feature type="active site" description="Charge relay system" evidence="7">
    <location>
        <position position="62"/>
    </location>
</feature>
<keyword evidence="3 7" id="KW-0547">Nucleotide-binding</keyword>
<dbReference type="PROSITE" id="PS00571">
    <property type="entry name" value="AMIDASES"/>
    <property type="match status" value="1"/>
</dbReference>
<comment type="catalytic activity">
    <reaction evidence="6 7">
        <text>L-glutamyl-tRNA(Gln) + L-glutamine + ATP + H2O = L-glutaminyl-tRNA(Gln) + L-glutamate + ADP + phosphate + H(+)</text>
        <dbReference type="Rhea" id="RHEA:17521"/>
        <dbReference type="Rhea" id="RHEA-COMP:9681"/>
        <dbReference type="Rhea" id="RHEA-COMP:9684"/>
        <dbReference type="ChEBI" id="CHEBI:15377"/>
        <dbReference type="ChEBI" id="CHEBI:15378"/>
        <dbReference type="ChEBI" id="CHEBI:29985"/>
        <dbReference type="ChEBI" id="CHEBI:30616"/>
        <dbReference type="ChEBI" id="CHEBI:43474"/>
        <dbReference type="ChEBI" id="CHEBI:58359"/>
        <dbReference type="ChEBI" id="CHEBI:78520"/>
        <dbReference type="ChEBI" id="CHEBI:78521"/>
        <dbReference type="ChEBI" id="CHEBI:456216"/>
        <dbReference type="EC" id="6.3.5.7"/>
    </reaction>
</comment>
<evidence type="ECO:0000313" key="10">
    <source>
        <dbReference type="Proteomes" id="UP001498771"/>
    </source>
</evidence>
<evidence type="ECO:0000256" key="5">
    <source>
        <dbReference type="ARBA" id="ARBA00022917"/>
    </source>
</evidence>
<dbReference type="SUPFAM" id="SSF75304">
    <property type="entry name" value="Amidase signature (AS) enzymes"/>
    <property type="match status" value="1"/>
</dbReference>
<dbReference type="Proteomes" id="UP001498771">
    <property type="component" value="Unassembled WGS sequence"/>
</dbReference>
<feature type="domain" description="Amidase" evidence="8">
    <location>
        <begin position="10"/>
        <end position="485"/>
    </location>
</feature>
<reference evidence="9 10" key="1">
    <citation type="submission" date="2024-03" db="EMBL/GenBank/DDBJ databases">
        <title>Genome-scale model development and genomic sequencing of the oleaginous clade Lipomyces.</title>
        <authorList>
            <consortium name="Lawrence Berkeley National Laboratory"/>
            <person name="Czajka J.J."/>
            <person name="Han Y."/>
            <person name="Kim J."/>
            <person name="Mondo S.J."/>
            <person name="Hofstad B.A."/>
            <person name="Robles A."/>
            <person name="Haridas S."/>
            <person name="Riley R."/>
            <person name="LaButti K."/>
            <person name="Pangilinan J."/>
            <person name="Andreopoulos W."/>
            <person name="Lipzen A."/>
            <person name="Yan J."/>
            <person name="Wang M."/>
            <person name="Ng V."/>
            <person name="Grigoriev I.V."/>
            <person name="Spatafora J.W."/>
            <person name="Magnuson J.K."/>
            <person name="Baker S.E."/>
            <person name="Pomraning K.R."/>
        </authorList>
    </citation>
    <scope>NUCLEOTIDE SEQUENCE [LARGE SCALE GENOMIC DNA]</scope>
    <source>
        <strain evidence="9 10">Phaff 52-87</strain>
    </source>
</reference>
<evidence type="ECO:0000256" key="3">
    <source>
        <dbReference type="ARBA" id="ARBA00022741"/>
    </source>
</evidence>
<name>A0ABR1F6A5_9ASCO</name>
<keyword evidence="7" id="KW-0496">Mitochondrion</keyword>
<dbReference type="InterPro" id="IPR023631">
    <property type="entry name" value="Amidase_dom"/>
</dbReference>
<evidence type="ECO:0000256" key="2">
    <source>
        <dbReference type="ARBA" id="ARBA00022598"/>
    </source>
</evidence>
<dbReference type="InterPro" id="IPR036928">
    <property type="entry name" value="AS_sf"/>
</dbReference>
<keyword evidence="2 7" id="KW-0436">Ligase</keyword>
<dbReference type="InterPro" id="IPR004412">
    <property type="entry name" value="GatA"/>
</dbReference>
<dbReference type="PANTHER" id="PTHR11895">
    <property type="entry name" value="TRANSAMIDASE"/>
    <property type="match status" value="1"/>
</dbReference>
<comment type="caution">
    <text evidence="9">The sequence shown here is derived from an EMBL/GenBank/DDBJ whole genome shotgun (WGS) entry which is preliminary data.</text>
</comment>
<comment type="similarity">
    <text evidence="1 7">Belongs to the amidase family. GatA subfamily.</text>
</comment>
<organism evidence="9 10">
    <name type="scientific">Myxozyma melibiosi</name>
    <dbReference type="NCBI Taxonomy" id="54550"/>
    <lineage>
        <taxon>Eukaryota</taxon>
        <taxon>Fungi</taxon>
        <taxon>Dikarya</taxon>
        <taxon>Ascomycota</taxon>
        <taxon>Saccharomycotina</taxon>
        <taxon>Lipomycetes</taxon>
        <taxon>Lipomycetales</taxon>
        <taxon>Lipomycetaceae</taxon>
        <taxon>Myxozyma</taxon>
    </lineage>
</organism>